<gene>
    <name evidence="1" type="ORF">AAEO50_09090</name>
</gene>
<dbReference type="EMBL" id="JBBYAF010000014">
    <property type="protein sequence ID" value="MEL3972433.1"/>
    <property type="molecule type" value="Genomic_DNA"/>
</dbReference>
<comment type="caution">
    <text evidence="1">The sequence shown here is derived from an EMBL/GenBank/DDBJ whole genome shotgun (WGS) entry which is preliminary data.</text>
</comment>
<sequence length="111" mass="13100">MIRDRGRIKWTSMMLPEHVKLLRDWAKEDTYEKRIELDEQSLEVLNEVVAEAMEFGKPVSITHYVHHRHELLVGSIHHADSLEGKLHVVDRDGKVHYIRLSGISDIRFFEE</sequence>
<evidence type="ECO:0000313" key="1">
    <source>
        <dbReference type="EMBL" id="MEL3972433.1"/>
    </source>
</evidence>
<name>A0ABU9K8T4_9BACI</name>
<dbReference type="RefSeq" id="WP_341982700.1">
    <property type="nucleotide sequence ID" value="NZ_JBBYAF010000014.1"/>
</dbReference>
<dbReference type="PANTHER" id="PTHR40051">
    <property type="entry name" value="IG HYPOTHETICAL 15966"/>
    <property type="match status" value="1"/>
</dbReference>
<dbReference type="Proteomes" id="UP001389717">
    <property type="component" value="Unassembled WGS sequence"/>
</dbReference>
<proteinExistence type="predicted"/>
<dbReference type="PANTHER" id="PTHR40051:SF1">
    <property type="entry name" value="YOLD-LIKE FAMILY PROTEIN"/>
    <property type="match status" value="1"/>
</dbReference>
<evidence type="ECO:0000313" key="2">
    <source>
        <dbReference type="Proteomes" id="UP001389717"/>
    </source>
</evidence>
<keyword evidence="2" id="KW-1185">Reference proteome</keyword>
<protein>
    <submittedName>
        <fullName evidence="1">YolD-like family protein</fullName>
    </submittedName>
</protein>
<accession>A0ABU9K8T4</accession>
<organism evidence="1 2">
    <name type="scientific">Rossellomorea oryzaecorticis</name>
    <dbReference type="NCBI Taxonomy" id="1396505"/>
    <lineage>
        <taxon>Bacteria</taxon>
        <taxon>Bacillati</taxon>
        <taxon>Bacillota</taxon>
        <taxon>Bacilli</taxon>
        <taxon>Bacillales</taxon>
        <taxon>Bacillaceae</taxon>
        <taxon>Rossellomorea</taxon>
    </lineage>
</organism>
<dbReference type="Pfam" id="PF08863">
    <property type="entry name" value="YolD"/>
    <property type="match status" value="1"/>
</dbReference>
<dbReference type="InterPro" id="IPR014962">
    <property type="entry name" value="YolD"/>
</dbReference>
<reference evidence="1 2" key="1">
    <citation type="submission" date="2024-04" db="EMBL/GenBank/DDBJ databases">
        <title>Bacillus oryzaecorticis sp. nov., a moderately halophilic bacterium isolated from rice husks.</title>
        <authorList>
            <person name="Zhu H.-S."/>
        </authorList>
    </citation>
    <scope>NUCLEOTIDE SEQUENCE [LARGE SCALE GENOMIC DNA]</scope>
    <source>
        <strain evidence="1 2">ZC255</strain>
    </source>
</reference>